<dbReference type="InterPro" id="IPR052558">
    <property type="entry name" value="Siderophore_Hydrolase_D"/>
</dbReference>
<dbReference type="Gene3D" id="3.40.50.1820">
    <property type="entry name" value="alpha/beta hydrolase"/>
    <property type="match status" value="1"/>
</dbReference>
<organism evidence="3 4">
    <name type="scientific">Chitinophaga caeni</name>
    <dbReference type="NCBI Taxonomy" id="2029983"/>
    <lineage>
        <taxon>Bacteria</taxon>
        <taxon>Pseudomonadati</taxon>
        <taxon>Bacteroidota</taxon>
        <taxon>Chitinophagia</taxon>
        <taxon>Chitinophagales</taxon>
        <taxon>Chitinophagaceae</taxon>
        <taxon>Chitinophaga</taxon>
    </lineage>
</organism>
<evidence type="ECO:0000256" key="1">
    <source>
        <dbReference type="ARBA" id="ARBA00005622"/>
    </source>
</evidence>
<keyword evidence="2" id="KW-0378">Hydrolase</keyword>
<dbReference type="PANTHER" id="PTHR40841:SF2">
    <property type="entry name" value="SIDEROPHORE-DEGRADING ESTERASE (EUROFUNG)"/>
    <property type="match status" value="1"/>
</dbReference>
<comment type="similarity">
    <text evidence="1">Belongs to the esterase D family.</text>
</comment>
<dbReference type="InterPro" id="IPR000801">
    <property type="entry name" value="Esterase-like"/>
</dbReference>
<dbReference type="AlphaFoldDB" id="A0A291QZN4"/>
<gene>
    <name evidence="3" type="ORF">COR50_20170</name>
</gene>
<reference evidence="3 4" key="1">
    <citation type="submission" date="2017-10" db="EMBL/GenBank/DDBJ databases">
        <title>Paenichitinophaga pekingensis gen. nov., sp. nov., isolated from activated sludge.</title>
        <authorList>
            <person name="Jin D."/>
            <person name="Kong X."/>
            <person name="Deng Y."/>
            <person name="Bai Z."/>
        </authorList>
    </citation>
    <scope>NUCLEOTIDE SEQUENCE [LARGE SCALE GENOMIC DNA]</scope>
    <source>
        <strain evidence="3 4">13</strain>
    </source>
</reference>
<evidence type="ECO:0000313" key="3">
    <source>
        <dbReference type="EMBL" id="ATL49304.1"/>
    </source>
</evidence>
<dbReference type="Pfam" id="PF00756">
    <property type="entry name" value="Esterase"/>
    <property type="match status" value="1"/>
</dbReference>
<name>A0A291QZN4_9BACT</name>
<dbReference type="PROSITE" id="PS51257">
    <property type="entry name" value="PROKAR_LIPOPROTEIN"/>
    <property type="match status" value="1"/>
</dbReference>
<dbReference type="Proteomes" id="UP000220133">
    <property type="component" value="Chromosome"/>
</dbReference>
<dbReference type="KEGG" id="cbae:COR50_20170"/>
<dbReference type="InterPro" id="IPR029058">
    <property type="entry name" value="AB_hydrolase_fold"/>
</dbReference>
<evidence type="ECO:0000256" key="2">
    <source>
        <dbReference type="ARBA" id="ARBA00022801"/>
    </source>
</evidence>
<dbReference type="EMBL" id="CP023777">
    <property type="protein sequence ID" value="ATL49304.1"/>
    <property type="molecule type" value="Genomic_DNA"/>
</dbReference>
<protein>
    <recommendedName>
        <fullName evidence="5">Esterase</fullName>
    </recommendedName>
</protein>
<dbReference type="SUPFAM" id="SSF53474">
    <property type="entry name" value="alpha/beta-Hydrolases"/>
    <property type="match status" value="1"/>
</dbReference>
<evidence type="ECO:0000313" key="4">
    <source>
        <dbReference type="Proteomes" id="UP000220133"/>
    </source>
</evidence>
<sequence length="288" mass="32387">MQMLRNYAIIFTLLFIGCAPGTDKKVAVQGTAAPTSTMNFYSESVKDSFSIFISLPEGYADNNQYPVVYILDANLYFDIFSTIVKKYSEVGLLPPAILVGIGYKDFPMMDSLRCRDYTYPLAIPEYEMSVSGKADKFLSFIRNELVPEIDTKYHVDKNKRVLMGHSLGGYFTLYALQQQLSSRDNLFGGYIAASPSLHYNHYYLLDAFEKLSKQDSNPAKVYTTFGGLEDGESTEDSTMLKTDESLSALSKSLKGKEGIEYKGEVFSNLDHMDTQLPSFVKGMQWVLQ</sequence>
<accession>A0A291QZN4</accession>
<proteinExistence type="inferred from homology"/>
<evidence type="ECO:0008006" key="5">
    <source>
        <dbReference type="Google" id="ProtNLM"/>
    </source>
</evidence>
<keyword evidence="4" id="KW-1185">Reference proteome</keyword>
<dbReference type="PANTHER" id="PTHR40841">
    <property type="entry name" value="SIDEROPHORE TRIACETYLFUSARININE C ESTERASE"/>
    <property type="match status" value="1"/>
</dbReference>
<dbReference type="GO" id="GO:0016788">
    <property type="term" value="F:hydrolase activity, acting on ester bonds"/>
    <property type="evidence" value="ECO:0007669"/>
    <property type="project" value="TreeGrafter"/>
</dbReference>